<feature type="transmembrane region" description="Helical" evidence="2">
    <location>
        <begin position="23"/>
        <end position="46"/>
    </location>
</feature>
<feature type="compositionally biased region" description="Low complexity" evidence="1">
    <location>
        <begin position="63"/>
        <end position="77"/>
    </location>
</feature>
<accession>A0A6J7FD75</accession>
<protein>
    <submittedName>
        <fullName evidence="3">Unannotated protein</fullName>
    </submittedName>
</protein>
<dbReference type="InterPro" id="IPR018676">
    <property type="entry name" value="DUF2149"/>
</dbReference>
<dbReference type="AlphaFoldDB" id="A0A6J7FD75"/>
<feature type="region of interest" description="Disordered" evidence="1">
    <location>
        <begin position="55"/>
        <end position="82"/>
    </location>
</feature>
<name>A0A6J7FD75_9ZZZZ</name>
<sequence>MRRVGLGRHGQLDSDAGDPLDGLVNLFDVGLVLAVAFLVAGLGLSVNAQTGAVEKRAPTVTGPERTITTPDTPTEATGRGEAVGQVYRLPDGRLVLVDPNAPRGSTPAP</sequence>
<dbReference type="EMBL" id="CAFBMK010000001">
    <property type="protein sequence ID" value="CAB4891435.1"/>
    <property type="molecule type" value="Genomic_DNA"/>
</dbReference>
<keyword evidence="2" id="KW-1133">Transmembrane helix</keyword>
<proteinExistence type="predicted"/>
<evidence type="ECO:0000313" key="3">
    <source>
        <dbReference type="EMBL" id="CAB4891435.1"/>
    </source>
</evidence>
<organism evidence="3">
    <name type="scientific">freshwater metagenome</name>
    <dbReference type="NCBI Taxonomy" id="449393"/>
    <lineage>
        <taxon>unclassified sequences</taxon>
        <taxon>metagenomes</taxon>
        <taxon>ecological metagenomes</taxon>
    </lineage>
</organism>
<dbReference type="Pfam" id="PF09919">
    <property type="entry name" value="DUF2149"/>
    <property type="match status" value="1"/>
</dbReference>
<evidence type="ECO:0000256" key="2">
    <source>
        <dbReference type="SAM" id="Phobius"/>
    </source>
</evidence>
<reference evidence="3" key="1">
    <citation type="submission" date="2020-05" db="EMBL/GenBank/DDBJ databases">
        <authorList>
            <person name="Chiriac C."/>
            <person name="Salcher M."/>
            <person name="Ghai R."/>
            <person name="Kavagutti S V."/>
        </authorList>
    </citation>
    <scope>NUCLEOTIDE SEQUENCE</scope>
</reference>
<evidence type="ECO:0000256" key="1">
    <source>
        <dbReference type="SAM" id="MobiDB-lite"/>
    </source>
</evidence>
<keyword evidence="2" id="KW-0472">Membrane</keyword>
<gene>
    <name evidence="3" type="ORF">UFOPK3564_00006</name>
</gene>
<keyword evidence="2" id="KW-0812">Transmembrane</keyword>